<dbReference type="GO" id="GO:0005975">
    <property type="term" value="P:carbohydrate metabolic process"/>
    <property type="evidence" value="ECO:0007669"/>
    <property type="project" value="InterPro"/>
</dbReference>
<name>W7YBK8_9BACT</name>
<dbReference type="OrthoDB" id="9809583at2"/>
<dbReference type="RefSeq" id="WP_052522325.1">
    <property type="nucleotide sequence ID" value="NZ_BAMD01000065.1"/>
</dbReference>
<dbReference type="SUPFAM" id="SSF49899">
    <property type="entry name" value="Concanavalin A-like lectins/glucanases"/>
    <property type="match status" value="1"/>
</dbReference>
<evidence type="ECO:0000313" key="4">
    <source>
        <dbReference type="Proteomes" id="UP000019402"/>
    </source>
</evidence>
<dbReference type="GO" id="GO:0004553">
    <property type="term" value="F:hydrolase activity, hydrolyzing O-glycosyl compounds"/>
    <property type="evidence" value="ECO:0007669"/>
    <property type="project" value="InterPro"/>
</dbReference>
<dbReference type="InterPro" id="IPR013320">
    <property type="entry name" value="ConA-like_dom_sf"/>
</dbReference>
<protein>
    <submittedName>
        <fullName evidence="3">Beta-glucanase</fullName>
    </submittedName>
</protein>
<sequence>MKKNIYRSLILIIGIQVIGLNIHAQLPSSIDTTQNWFLSWSDDFNEEDPQLDNKWESQNGPSGHILCSRWRENAVVKNGVLELQARKEKRGGQEWTAGNIWTKKRFKYGYFECRYKYAAAEATNNSFWLMTKGNEPTEGKRFEIDINEGHYPNEVNTNIHQWSDITIDKQGKKTHYSYHKGFPFGAKPGYSIQLEIPISVKKVRLTSRNHARFNIGEFRVYGVNDGKYPM</sequence>
<comment type="caution">
    <text evidence="3">The sequence shown here is derived from an EMBL/GenBank/DDBJ whole genome shotgun (WGS) entry which is preliminary data.</text>
</comment>
<feature type="domain" description="GH16" evidence="2">
    <location>
        <begin position="31"/>
        <end position="230"/>
    </location>
</feature>
<dbReference type="Pfam" id="PF00722">
    <property type="entry name" value="Glyco_hydro_16"/>
    <property type="match status" value="1"/>
</dbReference>
<dbReference type="STRING" id="869213.GCA_000517085_01690"/>
<dbReference type="AlphaFoldDB" id="W7YBK8"/>
<dbReference type="EMBL" id="BAMD01000065">
    <property type="protein sequence ID" value="GAF05028.1"/>
    <property type="molecule type" value="Genomic_DNA"/>
</dbReference>
<comment type="similarity">
    <text evidence="1">Belongs to the glycosyl hydrolase 16 family.</text>
</comment>
<evidence type="ECO:0000259" key="2">
    <source>
        <dbReference type="PROSITE" id="PS51762"/>
    </source>
</evidence>
<dbReference type="InterPro" id="IPR000757">
    <property type="entry name" value="Beta-glucanase-like"/>
</dbReference>
<dbReference type="Proteomes" id="UP000019402">
    <property type="component" value="Unassembled WGS sequence"/>
</dbReference>
<dbReference type="Gene3D" id="2.60.120.200">
    <property type="match status" value="1"/>
</dbReference>
<gene>
    <name evidence="3" type="ORF">JCM21142_93751</name>
</gene>
<organism evidence="3 4">
    <name type="scientific">Saccharicrinis fermentans DSM 9555 = JCM 21142</name>
    <dbReference type="NCBI Taxonomy" id="869213"/>
    <lineage>
        <taxon>Bacteria</taxon>
        <taxon>Pseudomonadati</taxon>
        <taxon>Bacteroidota</taxon>
        <taxon>Bacteroidia</taxon>
        <taxon>Marinilabiliales</taxon>
        <taxon>Marinilabiliaceae</taxon>
        <taxon>Saccharicrinis</taxon>
    </lineage>
</organism>
<dbReference type="eggNOG" id="COG2273">
    <property type="taxonomic scope" value="Bacteria"/>
</dbReference>
<proteinExistence type="inferred from homology"/>
<evidence type="ECO:0000256" key="1">
    <source>
        <dbReference type="ARBA" id="ARBA00006865"/>
    </source>
</evidence>
<accession>W7YBK8</accession>
<evidence type="ECO:0000313" key="3">
    <source>
        <dbReference type="EMBL" id="GAF05028.1"/>
    </source>
</evidence>
<reference evidence="3 4" key="1">
    <citation type="journal article" date="2014" name="Genome Announc.">
        <title>Draft Genome Sequence of Cytophaga fermentans JCM 21142T, a Facultative Anaerobe Isolated from Marine Mud.</title>
        <authorList>
            <person name="Starns D."/>
            <person name="Oshima K."/>
            <person name="Suda W."/>
            <person name="Iino T."/>
            <person name="Yuki M."/>
            <person name="Inoue J."/>
            <person name="Kitamura K."/>
            <person name="Iida T."/>
            <person name="Darby A."/>
            <person name="Hattori M."/>
            <person name="Ohkuma M."/>
        </authorList>
    </citation>
    <scope>NUCLEOTIDE SEQUENCE [LARGE SCALE GENOMIC DNA]</scope>
    <source>
        <strain evidence="3 4">JCM 21142</strain>
    </source>
</reference>
<keyword evidence="4" id="KW-1185">Reference proteome</keyword>
<dbReference type="PROSITE" id="PS51762">
    <property type="entry name" value="GH16_2"/>
    <property type="match status" value="1"/>
</dbReference>
<dbReference type="CDD" id="cd00413">
    <property type="entry name" value="Glyco_hydrolase_16"/>
    <property type="match status" value="1"/>
</dbReference>